<dbReference type="Proteomes" id="UP000077384">
    <property type="component" value="Unassembled WGS sequence"/>
</dbReference>
<dbReference type="RefSeq" id="WP_063600543.1">
    <property type="nucleotide sequence ID" value="NZ_LITQ01000009.1"/>
</dbReference>
<dbReference type="AlphaFoldDB" id="A0A166TLU1"/>
<proteinExistence type="predicted"/>
<dbReference type="Proteomes" id="UP000093694">
    <property type="component" value="Unassembled WGS sequence"/>
</dbReference>
<evidence type="ECO:0000313" key="6">
    <source>
        <dbReference type="Proteomes" id="UP000093694"/>
    </source>
</evidence>
<feature type="chain" id="PRO_5007880127" evidence="2">
    <location>
        <begin position="22"/>
        <end position="234"/>
    </location>
</feature>
<dbReference type="EMBL" id="LROR01000038">
    <property type="protein sequence ID" value="OBR95177.1"/>
    <property type="molecule type" value="Genomic_DNA"/>
</dbReference>
<feature type="compositionally biased region" description="Low complexity" evidence="1">
    <location>
        <begin position="91"/>
        <end position="103"/>
    </location>
</feature>
<name>A0A166TLU1_9CLOT</name>
<evidence type="ECO:0000256" key="2">
    <source>
        <dbReference type="SAM" id="SignalP"/>
    </source>
</evidence>
<keyword evidence="6" id="KW-1185">Reference proteome</keyword>
<evidence type="ECO:0000313" key="3">
    <source>
        <dbReference type="EMBL" id="OAA93849.1"/>
    </source>
</evidence>
<protein>
    <submittedName>
        <fullName evidence="3">Uncharacterized protein</fullName>
    </submittedName>
</protein>
<keyword evidence="2" id="KW-0732">Signal</keyword>
<organism evidence="3 5">
    <name type="scientific">Clostridium coskatii</name>
    <dbReference type="NCBI Taxonomy" id="1705578"/>
    <lineage>
        <taxon>Bacteria</taxon>
        <taxon>Bacillati</taxon>
        <taxon>Bacillota</taxon>
        <taxon>Clostridia</taxon>
        <taxon>Eubacteriales</taxon>
        <taxon>Clostridiaceae</taxon>
        <taxon>Clostridium</taxon>
    </lineage>
</organism>
<gene>
    <name evidence="4" type="ORF">CLCOS_15010</name>
    <name evidence="3" type="ORF">WX73_03759</name>
</gene>
<evidence type="ECO:0000256" key="1">
    <source>
        <dbReference type="SAM" id="MobiDB-lite"/>
    </source>
</evidence>
<comment type="caution">
    <text evidence="3">The sequence shown here is derived from an EMBL/GenBank/DDBJ whole genome shotgun (WGS) entry which is preliminary data.</text>
</comment>
<evidence type="ECO:0000313" key="4">
    <source>
        <dbReference type="EMBL" id="OBR95177.1"/>
    </source>
</evidence>
<reference evidence="4 6" key="2">
    <citation type="journal article" date="2016" name="Front. Microbiol.">
        <title>Industrial Acetogenic Biocatalysts: A Comparative Metabolic and Genomic Analysis.</title>
        <authorList>
            <person name="Bengelsdorf F."/>
            <person name="Poehlein A."/>
            <person name="Sonja S."/>
            <person name="Erz C."/>
            <person name="Hummel T."/>
            <person name="Hoffmeister S."/>
            <person name="Daniel R."/>
            <person name="Durre P."/>
        </authorList>
    </citation>
    <scope>NUCLEOTIDE SEQUENCE [LARGE SCALE GENOMIC DNA]</scope>
    <source>
        <strain evidence="4 6">PTA-10522</strain>
    </source>
</reference>
<feature type="signal peptide" evidence="2">
    <location>
        <begin position="1"/>
        <end position="21"/>
    </location>
</feature>
<feature type="compositionally biased region" description="Polar residues" evidence="1">
    <location>
        <begin position="77"/>
        <end position="90"/>
    </location>
</feature>
<dbReference type="EMBL" id="LITQ01000009">
    <property type="protein sequence ID" value="OAA93849.1"/>
    <property type="molecule type" value="Genomic_DNA"/>
</dbReference>
<reference evidence="3 5" key="1">
    <citation type="journal article" date="2015" name="Biotechnol. Bioeng.">
        <title>Genome sequence and phenotypic characterization of Caulobacter segnis.</title>
        <authorList>
            <person name="Patel S."/>
            <person name="Fletcher B."/>
            <person name="Scott D.C."/>
            <person name="Ely B."/>
        </authorList>
    </citation>
    <scope>NUCLEOTIDE SEQUENCE [LARGE SCALE GENOMIC DNA]</scope>
    <source>
        <strain evidence="3 5">PS02</strain>
    </source>
</reference>
<feature type="region of interest" description="Disordered" evidence="1">
    <location>
        <begin position="71"/>
        <end position="103"/>
    </location>
</feature>
<accession>A0A166TLU1</accession>
<sequence>MKKKKIIIAVIVVCAAILSMAAFGIRNRSLESTADVQNNVLSSKSKHNTALEKSNDDKSCKYKDESTDKCKMEAGNKSKSSTSPAAQTQLQSKTNSSNTSASQTQTFTGYITTEDDFAAGLHEDTADMVYMKLMAEAGLGITFQQAGKWVFYYFDGTIATKNTSGADGKWAFDGTGSQLNAWNIVGGQVKAGKGKSPVPVTVKGVLKGNTEVNPGPDTDGKSFQVITVESINGN</sequence>
<evidence type="ECO:0000313" key="5">
    <source>
        <dbReference type="Proteomes" id="UP000077384"/>
    </source>
</evidence>
<dbReference type="PATRIC" id="fig|1705578.3.peg.3830"/>